<comment type="caution">
    <text evidence="14">Lacks conserved residue(s) required for the propagation of feature annotation.</text>
</comment>
<keyword evidence="8 17" id="KW-0732">Signal</keyword>
<dbReference type="STRING" id="94237.ENSMMOP00000011799"/>
<feature type="compositionally biased region" description="Basic residues" evidence="15">
    <location>
        <begin position="120"/>
        <end position="138"/>
    </location>
</feature>
<evidence type="ECO:0000256" key="9">
    <source>
        <dbReference type="ARBA" id="ARBA00022989"/>
    </source>
</evidence>
<organism evidence="19 20">
    <name type="scientific">Mola mola</name>
    <name type="common">Ocean sunfish</name>
    <name type="synonym">Tetraodon mola</name>
    <dbReference type="NCBI Taxonomy" id="94237"/>
    <lineage>
        <taxon>Eukaryota</taxon>
        <taxon>Metazoa</taxon>
        <taxon>Chordata</taxon>
        <taxon>Craniata</taxon>
        <taxon>Vertebrata</taxon>
        <taxon>Euteleostomi</taxon>
        <taxon>Actinopterygii</taxon>
        <taxon>Neopterygii</taxon>
        <taxon>Teleostei</taxon>
        <taxon>Neoteleostei</taxon>
        <taxon>Acanthomorphata</taxon>
        <taxon>Eupercaria</taxon>
        <taxon>Tetraodontiformes</taxon>
        <taxon>Molidae</taxon>
        <taxon>Mola</taxon>
    </lineage>
</organism>
<dbReference type="PROSITE" id="PS50026">
    <property type="entry name" value="EGF_3"/>
    <property type="match status" value="1"/>
</dbReference>
<reference evidence="19" key="2">
    <citation type="submission" date="2025-09" db="UniProtKB">
        <authorList>
            <consortium name="Ensembl"/>
        </authorList>
    </citation>
    <scope>IDENTIFICATION</scope>
</reference>
<evidence type="ECO:0000256" key="11">
    <source>
        <dbReference type="ARBA" id="ARBA00023136"/>
    </source>
</evidence>
<dbReference type="OMA" id="RCEFITL"/>
<evidence type="ECO:0000256" key="13">
    <source>
        <dbReference type="ARBA" id="ARBA00040098"/>
    </source>
</evidence>
<keyword evidence="7 16" id="KW-0812">Transmembrane</keyword>
<evidence type="ECO:0000256" key="17">
    <source>
        <dbReference type="SAM" id="SignalP"/>
    </source>
</evidence>
<reference evidence="19" key="1">
    <citation type="submission" date="2025-08" db="UniProtKB">
        <authorList>
            <consortium name="Ensembl"/>
        </authorList>
    </citation>
    <scope>IDENTIFICATION</scope>
</reference>
<evidence type="ECO:0000313" key="20">
    <source>
        <dbReference type="Proteomes" id="UP000261620"/>
    </source>
</evidence>
<keyword evidence="12 14" id="KW-1015">Disulfide bond</keyword>
<dbReference type="AlphaFoldDB" id="A0A3Q3WRQ8"/>
<evidence type="ECO:0000256" key="7">
    <source>
        <dbReference type="ARBA" id="ARBA00022692"/>
    </source>
</evidence>
<keyword evidence="9 16" id="KW-1133">Transmembrane helix</keyword>
<dbReference type="GO" id="GO:0005615">
    <property type="term" value="C:extracellular space"/>
    <property type="evidence" value="ECO:0007669"/>
    <property type="project" value="TreeGrafter"/>
</dbReference>
<evidence type="ECO:0000256" key="5">
    <source>
        <dbReference type="ARBA" id="ARBA00022536"/>
    </source>
</evidence>
<evidence type="ECO:0000256" key="3">
    <source>
        <dbReference type="ARBA" id="ARBA00022475"/>
    </source>
</evidence>
<dbReference type="PANTHER" id="PTHR10740:SF4">
    <property type="entry name" value="PROHEPARIN-BINDING EGF-LIKE GROWTH FACTOR"/>
    <property type="match status" value="1"/>
</dbReference>
<feature type="chain" id="PRO_5018793622" description="Proheparin-binding EGF-like growth factor" evidence="17">
    <location>
        <begin position="23"/>
        <end position="241"/>
    </location>
</feature>
<feature type="disulfide bond" evidence="14">
    <location>
        <begin position="167"/>
        <end position="176"/>
    </location>
</feature>
<proteinExistence type="predicted"/>
<name>A0A3Q3WRQ8_MOLML</name>
<keyword evidence="4" id="KW-0964">Secreted</keyword>
<dbReference type="InterPro" id="IPR000742">
    <property type="entry name" value="EGF"/>
</dbReference>
<accession>A0A3Q3WRQ8</accession>
<dbReference type="GO" id="GO:0007173">
    <property type="term" value="P:epidermal growth factor receptor signaling pathway"/>
    <property type="evidence" value="ECO:0007669"/>
    <property type="project" value="TreeGrafter"/>
</dbReference>
<dbReference type="GO" id="GO:0008201">
    <property type="term" value="F:heparin binding"/>
    <property type="evidence" value="ECO:0007669"/>
    <property type="project" value="UniProtKB-KW"/>
</dbReference>
<feature type="transmembrane region" description="Helical" evidence="16">
    <location>
        <begin position="195"/>
        <end position="217"/>
    </location>
</feature>
<keyword evidence="5 14" id="KW-0245">EGF-like domain</keyword>
<evidence type="ECO:0000256" key="6">
    <source>
        <dbReference type="ARBA" id="ARBA00022674"/>
    </source>
</evidence>
<comment type="subcellular location">
    <subcellularLocation>
        <location evidence="2">Cell membrane</location>
        <topology evidence="2">Single-pass type I membrane protein</topology>
    </subcellularLocation>
    <subcellularLocation>
        <location evidence="1">Secreted</location>
        <location evidence="1">Extracellular space</location>
    </subcellularLocation>
</comment>
<dbReference type="GO" id="GO:0005154">
    <property type="term" value="F:epidermal growth factor receptor binding"/>
    <property type="evidence" value="ECO:0007669"/>
    <property type="project" value="TreeGrafter"/>
</dbReference>
<dbReference type="FunFam" id="2.10.25.10:FF:000158">
    <property type="entry name" value="proheparin-binding EGF-like growth factor"/>
    <property type="match status" value="1"/>
</dbReference>
<dbReference type="SUPFAM" id="SSF57196">
    <property type="entry name" value="EGF/Laminin"/>
    <property type="match status" value="1"/>
</dbReference>
<protein>
    <recommendedName>
        <fullName evidence="13">Proheparin-binding EGF-like growth factor</fullName>
    </recommendedName>
</protein>
<evidence type="ECO:0000256" key="14">
    <source>
        <dbReference type="PROSITE-ProRule" id="PRU00076"/>
    </source>
</evidence>
<feature type="compositionally biased region" description="Acidic residues" evidence="15">
    <location>
        <begin position="67"/>
        <end position="97"/>
    </location>
</feature>
<dbReference type="Proteomes" id="UP000261620">
    <property type="component" value="Unplaced"/>
</dbReference>
<keyword evidence="20" id="KW-1185">Reference proteome</keyword>
<keyword evidence="3" id="KW-1003">Cell membrane</keyword>
<evidence type="ECO:0000256" key="15">
    <source>
        <dbReference type="SAM" id="MobiDB-lite"/>
    </source>
</evidence>
<evidence type="ECO:0000256" key="16">
    <source>
        <dbReference type="SAM" id="Phobius"/>
    </source>
</evidence>
<evidence type="ECO:0000313" key="19">
    <source>
        <dbReference type="Ensembl" id="ENSMMOP00000011799.1"/>
    </source>
</evidence>
<dbReference type="PANTHER" id="PTHR10740">
    <property type="entry name" value="TRANSFORMING GROWTH FACTOR ALPHA"/>
    <property type="match status" value="1"/>
</dbReference>
<keyword evidence="6" id="KW-0358">Heparin-binding</keyword>
<evidence type="ECO:0000256" key="12">
    <source>
        <dbReference type="ARBA" id="ARBA00023157"/>
    </source>
</evidence>
<dbReference type="GO" id="GO:0008083">
    <property type="term" value="F:growth factor activity"/>
    <property type="evidence" value="ECO:0007669"/>
    <property type="project" value="UniProtKB-KW"/>
</dbReference>
<dbReference type="PROSITE" id="PS00022">
    <property type="entry name" value="EGF_1"/>
    <property type="match status" value="1"/>
</dbReference>
<feature type="compositionally biased region" description="Polar residues" evidence="15">
    <location>
        <begin position="56"/>
        <end position="66"/>
    </location>
</feature>
<keyword evidence="10" id="KW-0339">Growth factor</keyword>
<dbReference type="Ensembl" id="ENSMMOT00000011999.1">
    <property type="protein sequence ID" value="ENSMMOP00000011799.1"/>
    <property type="gene ID" value="ENSMMOG00000009069.1"/>
</dbReference>
<dbReference type="GO" id="GO:0005886">
    <property type="term" value="C:plasma membrane"/>
    <property type="evidence" value="ECO:0007669"/>
    <property type="project" value="UniProtKB-SubCell"/>
</dbReference>
<evidence type="ECO:0000256" key="1">
    <source>
        <dbReference type="ARBA" id="ARBA00004239"/>
    </source>
</evidence>
<dbReference type="GO" id="GO:0008284">
    <property type="term" value="P:positive regulation of cell population proliferation"/>
    <property type="evidence" value="ECO:0007669"/>
    <property type="project" value="TreeGrafter"/>
</dbReference>
<evidence type="ECO:0000256" key="10">
    <source>
        <dbReference type="ARBA" id="ARBA00023030"/>
    </source>
</evidence>
<feature type="domain" description="EGF-like" evidence="18">
    <location>
        <begin position="137"/>
        <end position="177"/>
    </location>
</feature>
<feature type="signal peptide" evidence="17">
    <location>
        <begin position="1"/>
        <end position="22"/>
    </location>
</feature>
<evidence type="ECO:0000256" key="8">
    <source>
        <dbReference type="ARBA" id="ARBA00022729"/>
    </source>
</evidence>
<dbReference type="Gene3D" id="2.10.25.10">
    <property type="entry name" value="Laminin"/>
    <property type="match status" value="1"/>
</dbReference>
<evidence type="ECO:0000256" key="2">
    <source>
        <dbReference type="ARBA" id="ARBA00004251"/>
    </source>
</evidence>
<feature type="region of interest" description="Disordered" evidence="15">
    <location>
        <begin position="48"/>
        <end position="138"/>
    </location>
</feature>
<evidence type="ECO:0000256" key="4">
    <source>
        <dbReference type="ARBA" id="ARBA00022525"/>
    </source>
</evidence>
<keyword evidence="11 16" id="KW-0472">Membrane</keyword>
<sequence>MRIVSVVLLLVHALVVSRMACGAAVDRLESDRQRHRAVFKFLDTTKDRGAEEESRSVGTTTVQYSQDGEEEGEEEYYEEYYDEEYEDSMSGDQEEELPQVAMSSKPKDPSVILEAERTEAKRRKGKGKKRGKGKGKKRNPCLRKYKDFCIHGTCQYLRDIHAPSCVCHQSYSGERCQFFTLPLEKPQEGYNRTTALAVVAVVLSSVCLVIIGLLLLLRFHKRGAYDVENEEKVKLGLVSNH</sequence>
<evidence type="ECO:0000259" key="18">
    <source>
        <dbReference type="PROSITE" id="PS50026"/>
    </source>
</evidence>